<keyword evidence="4" id="KW-0732">Signal</keyword>
<name>A0A1E5W3P7_9POAL</name>
<dbReference type="SUPFAM" id="SSF52058">
    <property type="entry name" value="L domain-like"/>
    <property type="match status" value="1"/>
</dbReference>
<dbReference type="Pfam" id="PF00069">
    <property type="entry name" value="Pkinase"/>
    <property type="match status" value="1"/>
</dbReference>
<keyword evidence="8 11" id="KW-0675">Receptor</keyword>
<dbReference type="SUPFAM" id="SSF56112">
    <property type="entry name" value="Protein kinase-like (PK-like)"/>
    <property type="match status" value="1"/>
</dbReference>
<dbReference type="PANTHER" id="PTHR48053">
    <property type="entry name" value="LEUCINE RICH REPEAT FAMILY PROTEIN, EXPRESSED"/>
    <property type="match status" value="1"/>
</dbReference>
<dbReference type="Gene3D" id="1.10.510.10">
    <property type="entry name" value="Transferase(Phosphotransferase) domain 1"/>
    <property type="match status" value="1"/>
</dbReference>
<dbReference type="AlphaFoldDB" id="A0A1E5W3P7"/>
<proteinExistence type="predicted"/>
<dbReference type="Pfam" id="PF00560">
    <property type="entry name" value="LRR_1"/>
    <property type="match status" value="2"/>
</dbReference>
<evidence type="ECO:0000256" key="6">
    <source>
        <dbReference type="ARBA" id="ARBA00022989"/>
    </source>
</evidence>
<dbReference type="EMBL" id="LWDX02022230">
    <property type="protein sequence ID" value="OEL32014.1"/>
    <property type="molecule type" value="Genomic_DNA"/>
</dbReference>
<dbReference type="PROSITE" id="PS51450">
    <property type="entry name" value="LRR"/>
    <property type="match status" value="1"/>
</dbReference>
<dbReference type="FunFam" id="3.80.10.10:FF:000041">
    <property type="entry name" value="LRR receptor-like serine/threonine-protein kinase ERECTA"/>
    <property type="match status" value="1"/>
</dbReference>
<comment type="subcellular location">
    <subcellularLocation>
        <location evidence="1">Membrane</location>
        <topology evidence="1">Single-pass membrane protein</topology>
    </subcellularLocation>
</comment>
<dbReference type="InterPro" id="IPR013210">
    <property type="entry name" value="LRR_N_plant-typ"/>
</dbReference>
<feature type="domain" description="Protein kinase" evidence="10">
    <location>
        <begin position="194"/>
        <end position="507"/>
    </location>
</feature>
<sequence>MAGRFLLLRKLPSWGMSASTVSLLRKEKRTEVHIFTWPFQNCAIGTLQLYHQFPMFIYLYAVVMIFYSHTTVLATAEVNKSEIDRQSLLCFKSGIYSDPLGVLNAWRSTSLNFCSWPGISCSTSRVPARVVSLNLNSALLGGQIPGCVANLTSLSQMHLADNSLSGAIPDELGILAGNHLEGNFPDSLGTSMSLSYVNLANNSLTGAIPQSLASSSSLGTLILSRNSLTGSIPASLFANLSTLTIVDLQMNSLTGVIPPFGNILNGNLPGSIGNLSTNLENLLLGSNQISGSIVEISNLVNLTVLSLEDNLLSGSIPARIGKLQNLFILNLSKNKLSGQIPSTIGNVLLDYGMTARVGDFGSAKFLSQDSGGLKHLVSIQGTIIQGTIGYLVPEYVMGCGVTRQGDVYSFGVLILEMITGRRPTDEMFVDGLNLHNFTSFMFPDRIAEILDPHMAHDEHRLYGEMWMRSYIIPLVAPGLSCSMGSLKDRPGMQNVCAKLCAIKEAFLESCD</sequence>
<keyword evidence="11" id="KW-0418">Kinase</keyword>
<protein>
    <submittedName>
        <fullName evidence="11">LRR receptor-like serine/threonine-protein kinase FLS2</fullName>
    </submittedName>
</protein>
<evidence type="ECO:0000256" key="5">
    <source>
        <dbReference type="ARBA" id="ARBA00022737"/>
    </source>
</evidence>
<dbReference type="GO" id="GO:0004674">
    <property type="term" value="F:protein serine/threonine kinase activity"/>
    <property type="evidence" value="ECO:0007669"/>
    <property type="project" value="UniProtKB-EC"/>
</dbReference>
<dbReference type="OrthoDB" id="695257at2759"/>
<evidence type="ECO:0000313" key="12">
    <source>
        <dbReference type="Proteomes" id="UP000095767"/>
    </source>
</evidence>
<comment type="caution">
    <text evidence="11">The sequence shown here is derived from an EMBL/GenBank/DDBJ whole genome shotgun (WGS) entry which is preliminary data.</text>
</comment>
<dbReference type="PANTHER" id="PTHR48053:SF22">
    <property type="entry name" value="MDIS1-INTERACTING RECEPTOR LIKE KINASE 2-LIKE"/>
    <property type="match status" value="1"/>
</dbReference>
<evidence type="ECO:0000256" key="4">
    <source>
        <dbReference type="ARBA" id="ARBA00022729"/>
    </source>
</evidence>
<keyword evidence="9" id="KW-0325">Glycoprotein</keyword>
<organism evidence="11 12">
    <name type="scientific">Dichanthelium oligosanthes</name>
    <dbReference type="NCBI Taxonomy" id="888268"/>
    <lineage>
        <taxon>Eukaryota</taxon>
        <taxon>Viridiplantae</taxon>
        <taxon>Streptophyta</taxon>
        <taxon>Embryophyta</taxon>
        <taxon>Tracheophyta</taxon>
        <taxon>Spermatophyta</taxon>
        <taxon>Magnoliopsida</taxon>
        <taxon>Liliopsida</taxon>
        <taxon>Poales</taxon>
        <taxon>Poaceae</taxon>
        <taxon>PACMAD clade</taxon>
        <taxon>Panicoideae</taxon>
        <taxon>Panicodae</taxon>
        <taxon>Paniceae</taxon>
        <taxon>Dichantheliinae</taxon>
        <taxon>Dichanthelium</taxon>
    </lineage>
</organism>
<accession>A0A1E5W3P7</accession>
<dbReference type="InterPro" id="IPR001611">
    <property type="entry name" value="Leu-rich_rpt"/>
</dbReference>
<dbReference type="GO" id="GO:0016020">
    <property type="term" value="C:membrane"/>
    <property type="evidence" value="ECO:0007669"/>
    <property type="project" value="UniProtKB-SubCell"/>
</dbReference>
<keyword evidence="5" id="KW-0677">Repeat</keyword>
<keyword evidence="12" id="KW-1185">Reference proteome</keyword>
<keyword evidence="6" id="KW-1133">Transmembrane helix</keyword>
<keyword evidence="7" id="KW-0472">Membrane</keyword>
<dbReference type="InterPro" id="IPR000719">
    <property type="entry name" value="Prot_kinase_dom"/>
</dbReference>
<dbReference type="Proteomes" id="UP000095767">
    <property type="component" value="Unassembled WGS sequence"/>
</dbReference>
<dbReference type="Pfam" id="PF08263">
    <property type="entry name" value="LRRNT_2"/>
    <property type="match status" value="1"/>
</dbReference>
<evidence type="ECO:0000313" key="11">
    <source>
        <dbReference type="EMBL" id="OEL32014.1"/>
    </source>
</evidence>
<dbReference type="GO" id="GO:0005524">
    <property type="term" value="F:ATP binding"/>
    <property type="evidence" value="ECO:0007669"/>
    <property type="project" value="InterPro"/>
</dbReference>
<dbReference type="InterPro" id="IPR011009">
    <property type="entry name" value="Kinase-like_dom_sf"/>
</dbReference>
<evidence type="ECO:0000256" key="2">
    <source>
        <dbReference type="ARBA" id="ARBA00022614"/>
    </source>
</evidence>
<reference evidence="11 12" key="1">
    <citation type="submission" date="2016-09" db="EMBL/GenBank/DDBJ databases">
        <title>The draft genome of Dichanthelium oligosanthes: A C3 panicoid grass species.</title>
        <authorList>
            <person name="Studer A.J."/>
            <person name="Schnable J.C."/>
            <person name="Brutnell T.P."/>
        </authorList>
    </citation>
    <scope>NUCLEOTIDE SEQUENCE [LARGE SCALE GENOMIC DNA]</scope>
    <source>
        <strain evidence="12">cv. Kellogg 1175</strain>
        <tissue evidence="11">Leaf</tissue>
    </source>
</reference>
<keyword evidence="3" id="KW-0812">Transmembrane</keyword>
<gene>
    <name evidence="11" type="ORF">BAE44_0006967</name>
</gene>
<evidence type="ECO:0000256" key="8">
    <source>
        <dbReference type="ARBA" id="ARBA00023170"/>
    </source>
</evidence>
<evidence type="ECO:0000256" key="3">
    <source>
        <dbReference type="ARBA" id="ARBA00022692"/>
    </source>
</evidence>
<evidence type="ECO:0000256" key="7">
    <source>
        <dbReference type="ARBA" id="ARBA00023136"/>
    </source>
</evidence>
<dbReference type="InterPro" id="IPR051716">
    <property type="entry name" value="Plant_RL_S/T_kinase"/>
</dbReference>
<evidence type="ECO:0000259" key="10">
    <source>
        <dbReference type="PROSITE" id="PS50011"/>
    </source>
</evidence>
<evidence type="ECO:0000256" key="9">
    <source>
        <dbReference type="ARBA" id="ARBA00023180"/>
    </source>
</evidence>
<dbReference type="Gene3D" id="3.80.10.10">
    <property type="entry name" value="Ribonuclease Inhibitor"/>
    <property type="match status" value="3"/>
</dbReference>
<dbReference type="PROSITE" id="PS50011">
    <property type="entry name" value="PROTEIN_KINASE_DOM"/>
    <property type="match status" value="1"/>
</dbReference>
<dbReference type="STRING" id="888268.A0A1E5W3P7"/>
<keyword evidence="2" id="KW-0433">Leucine-rich repeat</keyword>
<keyword evidence="11" id="KW-0808">Transferase</keyword>
<dbReference type="InterPro" id="IPR032675">
    <property type="entry name" value="LRR_dom_sf"/>
</dbReference>
<evidence type="ECO:0000256" key="1">
    <source>
        <dbReference type="ARBA" id="ARBA00004167"/>
    </source>
</evidence>